<organism evidence="1 2">
    <name type="scientific">Aegilops tauschii subsp. strangulata</name>
    <name type="common">Goatgrass</name>
    <dbReference type="NCBI Taxonomy" id="200361"/>
    <lineage>
        <taxon>Eukaryota</taxon>
        <taxon>Viridiplantae</taxon>
        <taxon>Streptophyta</taxon>
        <taxon>Embryophyta</taxon>
        <taxon>Tracheophyta</taxon>
        <taxon>Spermatophyta</taxon>
        <taxon>Magnoliopsida</taxon>
        <taxon>Liliopsida</taxon>
        <taxon>Poales</taxon>
        <taxon>Poaceae</taxon>
        <taxon>BOP clade</taxon>
        <taxon>Pooideae</taxon>
        <taxon>Triticodae</taxon>
        <taxon>Triticeae</taxon>
        <taxon>Triticinae</taxon>
        <taxon>Aegilops</taxon>
    </lineage>
</organism>
<dbReference type="Proteomes" id="UP000015105">
    <property type="component" value="Chromosome 5D"/>
</dbReference>
<dbReference type="Gramene" id="AET5Gv20355700.2">
    <property type="protein sequence ID" value="AET5Gv20355700.2"/>
    <property type="gene ID" value="AET5Gv20355700"/>
</dbReference>
<reference evidence="1" key="5">
    <citation type="journal article" date="2021" name="G3 (Bethesda)">
        <title>Aegilops tauschii genome assembly Aet v5.0 features greater sequence contiguity and improved annotation.</title>
        <authorList>
            <person name="Wang L."/>
            <person name="Zhu T."/>
            <person name="Rodriguez J.C."/>
            <person name="Deal K.R."/>
            <person name="Dubcovsky J."/>
            <person name="McGuire P.E."/>
            <person name="Lux T."/>
            <person name="Spannagl M."/>
            <person name="Mayer K.F.X."/>
            <person name="Baldrich P."/>
            <person name="Meyers B.C."/>
            <person name="Huo N."/>
            <person name="Gu Y.Q."/>
            <person name="Zhou H."/>
            <person name="Devos K.M."/>
            <person name="Bennetzen J.L."/>
            <person name="Unver T."/>
            <person name="Budak H."/>
            <person name="Gulick P.J."/>
            <person name="Galiba G."/>
            <person name="Kalapos B."/>
            <person name="Nelson D.R."/>
            <person name="Li P."/>
            <person name="You F.M."/>
            <person name="Luo M.C."/>
            <person name="Dvorak J."/>
        </authorList>
    </citation>
    <scope>NUCLEOTIDE SEQUENCE [LARGE SCALE GENOMIC DNA]</scope>
    <source>
        <strain evidence="1">cv. AL8/78</strain>
    </source>
</reference>
<proteinExistence type="predicted"/>
<protein>
    <recommendedName>
        <fullName evidence="3">Response regulatory domain-containing protein</fullName>
    </recommendedName>
</protein>
<sequence length="112" mass="12387">MVITLVFSTHLFPTPYLPGILFHVLRVHINSTPPTRSWKAPSLSCQAHTPPAFPLPHSNSIHLLLHQAKHTLALSSPMAVAIAEAPFHVLAVDDSVLDRKLIERLLKTSSFQ</sequence>
<evidence type="ECO:0000313" key="2">
    <source>
        <dbReference type="Proteomes" id="UP000015105"/>
    </source>
</evidence>
<reference evidence="2" key="2">
    <citation type="journal article" date="2017" name="Nat. Plants">
        <title>The Aegilops tauschii genome reveals multiple impacts of transposons.</title>
        <authorList>
            <person name="Zhao G."/>
            <person name="Zou C."/>
            <person name="Li K."/>
            <person name="Wang K."/>
            <person name="Li T."/>
            <person name="Gao L."/>
            <person name="Zhang X."/>
            <person name="Wang H."/>
            <person name="Yang Z."/>
            <person name="Liu X."/>
            <person name="Jiang W."/>
            <person name="Mao L."/>
            <person name="Kong X."/>
            <person name="Jiao Y."/>
            <person name="Jia J."/>
        </authorList>
    </citation>
    <scope>NUCLEOTIDE SEQUENCE [LARGE SCALE GENOMIC DNA]</scope>
    <source>
        <strain evidence="2">cv. AL8/78</strain>
    </source>
</reference>
<reference evidence="1" key="3">
    <citation type="journal article" date="2017" name="Nature">
        <title>Genome sequence of the progenitor of the wheat D genome Aegilops tauschii.</title>
        <authorList>
            <person name="Luo M.C."/>
            <person name="Gu Y.Q."/>
            <person name="Puiu D."/>
            <person name="Wang H."/>
            <person name="Twardziok S.O."/>
            <person name="Deal K.R."/>
            <person name="Huo N."/>
            <person name="Zhu T."/>
            <person name="Wang L."/>
            <person name="Wang Y."/>
            <person name="McGuire P.E."/>
            <person name="Liu S."/>
            <person name="Long H."/>
            <person name="Ramasamy R.K."/>
            <person name="Rodriguez J.C."/>
            <person name="Van S.L."/>
            <person name="Yuan L."/>
            <person name="Wang Z."/>
            <person name="Xia Z."/>
            <person name="Xiao L."/>
            <person name="Anderson O.D."/>
            <person name="Ouyang S."/>
            <person name="Liang Y."/>
            <person name="Zimin A.V."/>
            <person name="Pertea G."/>
            <person name="Qi P."/>
            <person name="Bennetzen J.L."/>
            <person name="Dai X."/>
            <person name="Dawson M.W."/>
            <person name="Muller H.G."/>
            <person name="Kugler K."/>
            <person name="Rivarola-Duarte L."/>
            <person name="Spannagl M."/>
            <person name="Mayer K.F.X."/>
            <person name="Lu F.H."/>
            <person name="Bevan M.W."/>
            <person name="Leroy P."/>
            <person name="Li P."/>
            <person name="You F.M."/>
            <person name="Sun Q."/>
            <person name="Liu Z."/>
            <person name="Lyons E."/>
            <person name="Wicker T."/>
            <person name="Salzberg S.L."/>
            <person name="Devos K.M."/>
            <person name="Dvorak J."/>
        </authorList>
    </citation>
    <scope>NUCLEOTIDE SEQUENCE [LARGE SCALE GENOMIC DNA]</scope>
    <source>
        <strain evidence="1">cv. AL8/78</strain>
    </source>
</reference>
<reference evidence="1" key="4">
    <citation type="submission" date="2019-03" db="UniProtKB">
        <authorList>
            <consortium name="EnsemblPlants"/>
        </authorList>
    </citation>
    <scope>IDENTIFICATION</scope>
</reference>
<evidence type="ECO:0008006" key="3">
    <source>
        <dbReference type="Google" id="ProtNLM"/>
    </source>
</evidence>
<reference evidence="2" key="1">
    <citation type="journal article" date="2014" name="Science">
        <title>Ancient hybridizations among the ancestral genomes of bread wheat.</title>
        <authorList>
            <consortium name="International Wheat Genome Sequencing Consortium,"/>
            <person name="Marcussen T."/>
            <person name="Sandve S.R."/>
            <person name="Heier L."/>
            <person name="Spannagl M."/>
            <person name="Pfeifer M."/>
            <person name="Jakobsen K.S."/>
            <person name="Wulff B.B."/>
            <person name="Steuernagel B."/>
            <person name="Mayer K.F."/>
            <person name="Olsen O.A."/>
        </authorList>
    </citation>
    <scope>NUCLEOTIDE SEQUENCE [LARGE SCALE GENOMIC DNA]</scope>
    <source>
        <strain evidence="2">cv. AL8/78</strain>
    </source>
</reference>
<evidence type="ECO:0000313" key="1">
    <source>
        <dbReference type="EnsemblPlants" id="AET5Gv20355700.2"/>
    </source>
</evidence>
<dbReference type="AlphaFoldDB" id="A0A453KAA6"/>
<keyword evidence="2" id="KW-1185">Reference proteome</keyword>
<accession>A0A453KAA6</accession>
<name>A0A453KAA6_AEGTS</name>
<dbReference type="EnsemblPlants" id="AET5Gv20355700.2">
    <property type="protein sequence ID" value="AET5Gv20355700.2"/>
    <property type="gene ID" value="AET5Gv20355700"/>
</dbReference>